<dbReference type="AlphaFoldDB" id="A0A6P6AJ63"/>
<proteinExistence type="predicted"/>
<feature type="compositionally biased region" description="Polar residues" evidence="1">
    <location>
        <begin position="537"/>
        <end position="547"/>
    </location>
</feature>
<dbReference type="KEGG" id="dzi:111310057"/>
<dbReference type="OrthoDB" id="21449at2759"/>
<accession>A0A6P6AJ63</accession>
<reference evidence="3" key="1">
    <citation type="submission" date="2025-08" db="UniProtKB">
        <authorList>
            <consortium name="RefSeq"/>
        </authorList>
    </citation>
    <scope>IDENTIFICATION</scope>
    <source>
        <tissue evidence="3">Fruit stalk</tissue>
    </source>
</reference>
<dbReference type="PANTHER" id="PTHR22881:SF26">
    <property type="entry name" value="BROMODOMAIN CONTAINING PROTEIN, EXPRESSED"/>
    <property type="match status" value="1"/>
</dbReference>
<dbReference type="PANTHER" id="PTHR22881">
    <property type="entry name" value="BROMODOMAIN CONTAINING PROTEIN"/>
    <property type="match status" value="1"/>
</dbReference>
<evidence type="ECO:0000256" key="1">
    <source>
        <dbReference type="SAM" id="MobiDB-lite"/>
    </source>
</evidence>
<keyword evidence="2" id="KW-1185">Reference proteome</keyword>
<organism evidence="2 3">
    <name type="scientific">Durio zibethinus</name>
    <name type="common">Durian</name>
    <dbReference type="NCBI Taxonomy" id="66656"/>
    <lineage>
        <taxon>Eukaryota</taxon>
        <taxon>Viridiplantae</taxon>
        <taxon>Streptophyta</taxon>
        <taxon>Embryophyta</taxon>
        <taxon>Tracheophyta</taxon>
        <taxon>Spermatophyta</taxon>
        <taxon>Magnoliopsida</taxon>
        <taxon>eudicotyledons</taxon>
        <taxon>Gunneridae</taxon>
        <taxon>Pentapetalae</taxon>
        <taxon>rosids</taxon>
        <taxon>malvids</taxon>
        <taxon>Malvales</taxon>
        <taxon>Malvaceae</taxon>
        <taxon>Helicteroideae</taxon>
        <taxon>Durio</taxon>
    </lineage>
</organism>
<evidence type="ECO:0000313" key="2">
    <source>
        <dbReference type="Proteomes" id="UP000515121"/>
    </source>
</evidence>
<name>A0A6P6AJ63_DURZI</name>
<feature type="compositionally biased region" description="Polar residues" evidence="1">
    <location>
        <begin position="410"/>
        <end position="424"/>
    </location>
</feature>
<evidence type="ECO:0000313" key="3">
    <source>
        <dbReference type="RefSeq" id="XP_022764890.1"/>
    </source>
</evidence>
<protein>
    <submittedName>
        <fullName evidence="3">Uncharacterized protein LOC111310057</fullName>
    </submittedName>
</protein>
<feature type="region of interest" description="Disordered" evidence="1">
    <location>
        <begin position="535"/>
        <end position="569"/>
    </location>
</feature>
<dbReference type="GeneID" id="111310057"/>
<dbReference type="Proteomes" id="UP000515121">
    <property type="component" value="Unplaced"/>
</dbReference>
<dbReference type="RefSeq" id="XP_022764890.1">
    <property type="nucleotide sequence ID" value="XM_022909155.1"/>
</dbReference>
<dbReference type="InterPro" id="IPR051831">
    <property type="entry name" value="Bromodomain_contain_prot"/>
</dbReference>
<feature type="region of interest" description="Disordered" evidence="1">
    <location>
        <begin position="403"/>
        <end position="424"/>
    </location>
</feature>
<sequence length="569" mass="62841">MLFNASNTIYYRQARALKELATRLFLALKTDPENFETEASMRRMGVGRRSKADIRILNCNSNNKNNTGIGARGHRAQRGLDDFEVEKRQTYRAWNSFLSENGSLVSAIYNSPKQLKLDEKVGLGYIESLKRFAKDLGPTAQMATMKKLESYISEALRVWNVTTNRQHWAPEMQIPNAAYASNIKVAPSFKVPSTTSGCQNISGDKMDFHSGFSNVGQAPMDDTMNINNSLNGGISQPGGRVESLGDFQEKMTQSESRGFAPSLNLLGNSNRHQTFAGAIMDSPSSLWNGGKVSTVNNIDMNDAFNKGKGKLGNIMDVQEKVVQPMRGGLDSGAAFKDYAASESNGVHLASSFPNYGSGKGKLDFSALWNTKSNQKELGRTSMIVDAFNVDSTVQTAGQASLWSRMRESTPTRNSSASTSLWRPPSQVLTGLNNSQAIDYMSGIGSHYPDEGSRYINNVEQGGLLSDLFKPVEMGPQSLTEYCFQEQTISPEMASLMQQKEELDSLCEVPPLEDWLVSFPQEHVIRASSNALEYERFQPQSRGESSSRAAADRGQKQPVLGKELQQWTWL</sequence>
<gene>
    <name evidence="3" type="primary">LOC111310057</name>
</gene>